<reference evidence="1" key="1">
    <citation type="journal article" date="2019" name="PLoS Negl. Trop. Dis.">
        <title>Revisiting the worldwide diversity of Leptospira species in the environment.</title>
        <authorList>
            <person name="Vincent A.T."/>
            <person name="Schiettekatte O."/>
            <person name="Bourhy P."/>
            <person name="Veyrier F.J."/>
            <person name="Picardeau M."/>
        </authorList>
    </citation>
    <scope>NUCLEOTIDE SEQUENCE [LARGE SCALE GENOMIC DNA]</scope>
    <source>
        <strain evidence="1">201702422</strain>
    </source>
</reference>
<accession>A0A4Z1A3Y7</accession>
<name>A0A4Z1A3Y7_9LEPT</name>
<gene>
    <name evidence="1" type="ORF">EHQ69_14755</name>
</gene>
<dbReference type="Proteomes" id="UP000298263">
    <property type="component" value="Unassembled WGS sequence"/>
</dbReference>
<dbReference type="EMBL" id="RQGP01000023">
    <property type="protein sequence ID" value="TGL88706.1"/>
    <property type="molecule type" value="Genomic_DNA"/>
</dbReference>
<proteinExistence type="predicted"/>
<protein>
    <submittedName>
        <fullName evidence="1">Uncharacterized protein</fullName>
    </submittedName>
</protein>
<sequence length="318" mass="36403">MKPSVWKNVLLKNREVCNQLVLTEEKTNPNFSEDLLSENLVPFFETLSLSKEKEIAEETLLSLFQTLVTLVSKNFFKQNPEITNLFLETLHLFDFVSEENLTECISYLANVLVKVEEPKKELFLKRIQSFSKSTSTVEEWKILLTIFAWASGKPEYREEAKTKFEILPLPLKEKIQSIVGIGEETLSYPFPKRKGPPKETDPIHFRVIPGYTLFGGQFREIPLFGSQQKGESDPWVVTSGLSQFSLYLDQFGTNLISKEKISVPEKQTTAAIQSSFWKLIVGKKLDLKQIATVIESEAFVLCTLQNSYNLYLFYLGST</sequence>
<dbReference type="RefSeq" id="WP_135585290.1">
    <property type="nucleotide sequence ID" value="NZ_RQGO01000012.1"/>
</dbReference>
<dbReference type="AlphaFoldDB" id="A0A4Z1A3Y7"/>
<organism evidence="1 2">
    <name type="scientific">Leptospira congkakensis</name>
    <dbReference type="NCBI Taxonomy" id="2484932"/>
    <lineage>
        <taxon>Bacteria</taxon>
        <taxon>Pseudomonadati</taxon>
        <taxon>Spirochaetota</taxon>
        <taxon>Spirochaetia</taxon>
        <taxon>Leptospirales</taxon>
        <taxon>Leptospiraceae</taxon>
        <taxon>Leptospira</taxon>
    </lineage>
</organism>
<comment type="caution">
    <text evidence="1">The sequence shown here is derived from an EMBL/GenBank/DDBJ whole genome shotgun (WGS) entry which is preliminary data.</text>
</comment>
<dbReference type="OrthoDB" id="327624at2"/>
<keyword evidence="2" id="KW-1185">Reference proteome</keyword>
<evidence type="ECO:0000313" key="1">
    <source>
        <dbReference type="EMBL" id="TGL88706.1"/>
    </source>
</evidence>
<evidence type="ECO:0000313" key="2">
    <source>
        <dbReference type="Proteomes" id="UP000298263"/>
    </source>
</evidence>